<keyword evidence="9 15" id="KW-0067">ATP-binding</keyword>
<evidence type="ECO:0000256" key="1">
    <source>
        <dbReference type="ARBA" id="ARBA00004479"/>
    </source>
</evidence>
<evidence type="ECO:0000256" key="6">
    <source>
        <dbReference type="ARBA" id="ARBA00022729"/>
    </source>
</evidence>
<dbReference type="InterPro" id="IPR008271">
    <property type="entry name" value="Ser/Thr_kinase_AS"/>
</dbReference>
<evidence type="ECO:0000256" key="7">
    <source>
        <dbReference type="ARBA" id="ARBA00022741"/>
    </source>
</evidence>
<sequence>MKCSQKLDNEIGIKMVKLNKDHQLEDTLFIGVLSILVLSLFFCVTFFSETTEDQAYSNNDYKVFISAIEVYTSENFDNEGVIFTFAPDAEYQHLIEINIDGLYKEFIQLKTGTEISDQIDNEIGMDLPQIKKEQMPFTSKITELKDCIFSGLLPVLGLVCIAVFNIIMSEIIEKNIKPPISLMSSFKLPLSTVTMYFAWAATGLCFIKYLTEDMTGGTSIKIGPPFFSPYVAISIIVLLLAVASTFSLLYSILKINKELEQRQKTWYLLEDCGALSPAIFTVTDLEEMTNNFSRKLGEGYYGTVYKGYLKNGVPVAVKRLNDSSLRKEDLFNEICVFGRIHHINVVRLLGICIDASVLLVYEYMANRSLDCFLFSPESAKFSWDTRYNVAMGLAKGLQYLHEESELSIIHGDLKPENILLDSNFNPKITDFGLSRLFSKKILPSVTGVRGRRAYTAPELWSSGNATCKSDIYGFGVLLLEIVGGRRLLDARVETEGQDYFPVCAYKCLEKGEDMGTKEEIAKKLAIVAFWCTQKDPADRPPMQVVIRMLEDNIGNLTTPPNPFAFADPIRSP</sequence>
<dbReference type="Proteomes" id="UP000027138">
    <property type="component" value="Unassembled WGS sequence"/>
</dbReference>
<dbReference type="STRING" id="180498.A0A067K1G3"/>
<dbReference type="InterPro" id="IPR017441">
    <property type="entry name" value="Protein_kinase_ATP_BS"/>
</dbReference>
<dbReference type="PROSITE" id="PS00107">
    <property type="entry name" value="PROTEIN_KINASE_ATP"/>
    <property type="match status" value="1"/>
</dbReference>
<comment type="catalytic activity">
    <reaction evidence="13">
        <text>L-threonyl-[protein] + ATP = O-phospho-L-threonyl-[protein] + ADP + H(+)</text>
        <dbReference type="Rhea" id="RHEA:46608"/>
        <dbReference type="Rhea" id="RHEA-COMP:11060"/>
        <dbReference type="Rhea" id="RHEA-COMP:11605"/>
        <dbReference type="ChEBI" id="CHEBI:15378"/>
        <dbReference type="ChEBI" id="CHEBI:30013"/>
        <dbReference type="ChEBI" id="CHEBI:30616"/>
        <dbReference type="ChEBI" id="CHEBI:61977"/>
        <dbReference type="ChEBI" id="CHEBI:456216"/>
        <dbReference type="EC" id="2.7.11.1"/>
    </reaction>
</comment>
<dbReference type="SMART" id="SM00220">
    <property type="entry name" value="S_TKc"/>
    <property type="match status" value="1"/>
</dbReference>
<dbReference type="GO" id="GO:0004674">
    <property type="term" value="F:protein serine/threonine kinase activity"/>
    <property type="evidence" value="ECO:0007669"/>
    <property type="project" value="UniProtKB-KW"/>
</dbReference>
<dbReference type="GO" id="GO:0005524">
    <property type="term" value="F:ATP binding"/>
    <property type="evidence" value="ECO:0007669"/>
    <property type="project" value="UniProtKB-UniRule"/>
</dbReference>
<evidence type="ECO:0000256" key="2">
    <source>
        <dbReference type="ARBA" id="ARBA00012513"/>
    </source>
</evidence>
<feature type="transmembrane region" description="Helical" evidence="16">
    <location>
        <begin position="230"/>
        <end position="253"/>
    </location>
</feature>
<keyword evidence="10 16" id="KW-1133">Transmembrane helix</keyword>
<dbReference type="InterPro" id="IPR011009">
    <property type="entry name" value="Kinase-like_dom_sf"/>
</dbReference>
<dbReference type="AlphaFoldDB" id="A0A067K1G3"/>
<feature type="domain" description="Protein kinase" evidence="17">
    <location>
        <begin position="290"/>
        <end position="564"/>
    </location>
</feature>
<keyword evidence="3" id="KW-0723">Serine/threonine-protein kinase</keyword>
<proteinExistence type="predicted"/>
<dbReference type="InterPro" id="IPR000719">
    <property type="entry name" value="Prot_kinase_dom"/>
</dbReference>
<reference evidence="18 19" key="1">
    <citation type="journal article" date="2014" name="PLoS ONE">
        <title>Global Analysis of Gene Expression Profiles in Physic Nut (Jatropha curcas L.) Seedlings Exposed to Salt Stress.</title>
        <authorList>
            <person name="Zhang L."/>
            <person name="Zhang C."/>
            <person name="Wu P."/>
            <person name="Chen Y."/>
            <person name="Li M."/>
            <person name="Jiang H."/>
            <person name="Wu G."/>
        </authorList>
    </citation>
    <scope>NUCLEOTIDE SEQUENCE [LARGE SCALE GENOMIC DNA]</scope>
    <source>
        <strain evidence="19">cv. GZQX0401</strain>
        <tissue evidence="18">Young leaves</tissue>
    </source>
</reference>
<evidence type="ECO:0000256" key="14">
    <source>
        <dbReference type="ARBA" id="ARBA00048679"/>
    </source>
</evidence>
<evidence type="ECO:0000313" key="18">
    <source>
        <dbReference type="EMBL" id="KDP28878.1"/>
    </source>
</evidence>
<keyword evidence="12" id="KW-0325">Glycoprotein</keyword>
<dbReference type="SUPFAM" id="SSF56112">
    <property type="entry name" value="Protein kinase-like (PK-like)"/>
    <property type="match status" value="1"/>
</dbReference>
<dbReference type="OrthoDB" id="4062651at2759"/>
<evidence type="ECO:0000256" key="12">
    <source>
        <dbReference type="ARBA" id="ARBA00023180"/>
    </source>
</evidence>
<feature type="transmembrane region" description="Helical" evidence="16">
    <location>
        <begin position="27"/>
        <end position="47"/>
    </location>
</feature>
<dbReference type="PANTHER" id="PTHR27009">
    <property type="entry name" value="RUST RESISTANCE KINASE LR10-RELATED"/>
    <property type="match status" value="1"/>
</dbReference>
<keyword evidence="4" id="KW-0808">Transferase</keyword>
<keyword evidence="8" id="KW-0418">Kinase</keyword>
<gene>
    <name evidence="18" type="ORF">JCGZ_14649</name>
</gene>
<accession>A0A067K1G3</accession>
<dbReference type="InterPro" id="IPR001245">
    <property type="entry name" value="Ser-Thr/Tyr_kinase_cat_dom"/>
</dbReference>
<dbReference type="EC" id="2.7.11.1" evidence="2"/>
<dbReference type="PROSITE" id="PS50011">
    <property type="entry name" value="PROTEIN_KINASE_DOM"/>
    <property type="match status" value="1"/>
</dbReference>
<evidence type="ECO:0000256" key="13">
    <source>
        <dbReference type="ARBA" id="ARBA00047899"/>
    </source>
</evidence>
<evidence type="ECO:0000256" key="16">
    <source>
        <dbReference type="SAM" id="Phobius"/>
    </source>
</evidence>
<dbReference type="InterPro" id="IPR045874">
    <property type="entry name" value="LRK10/LRL21-25-like"/>
</dbReference>
<evidence type="ECO:0000256" key="4">
    <source>
        <dbReference type="ARBA" id="ARBA00022679"/>
    </source>
</evidence>
<dbReference type="PROSITE" id="PS00108">
    <property type="entry name" value="PROTEIN_KINASE_ST"/>
    <property type="match status" value="1"/>
</dbReference>
<evidence type="ECO:0000256" key="11">
    <source>
        <dbReference type="ARBA" id="ARBA00023136"/>
    </source>
</evidence>
<feature type="binding site" evidence="15">
    <location>
        <position position="318"/>
    </location>
    <ligand>
        <name>ATP</name>
        <dbReference type="ChEBI" id="CHEBI:30616"/>
    </ligand>
</feature>
<keyword evidence="6" id="KW-0732">Signal</keyword>
<evidence type="ECO:0000259" key="17">
    <source>
        <dbReference type="PROSITE" id="PS50011"/>
    </source>
</evidence>
<evidence type="ECO:0000256" key="15">
    <source>
        <dbReference type="PROSITE-ProRule" id="PRU10141"/>
    </source>
</evidence>
<keyword evidence="7 15" id="KW-0547">Nucleotide-binding</keyword>
<organism evidence="18 19">
    <name type="scientific">Jatropha curcas</name>
    <name type="common">Barbados nut</name>
    <dbReference type="NCBI Taxonomy" id="180498"/>
    <lineage>
        <taxon>Eukaryota</taxon>
        <taxon>Viridiplantae</taxon>
        <taxon>Streptophyta</taxon>
        <taxon>Embryophyta</taxon>
        <taxon>Tracheophyta</taxon>
        <taxon>Spermatophyta</taxon>
        <taxon>Magnoliopsida</taxon>
        <taxon>eudicotyledons</taxon>
        <taxon>Gunneridae</taxon>
        <taxon>Pentapetalae</taxon>
        <taxon>rosids</taxon>
        <taxon>fabids</taxon>
        <taxon>Malpighiales</taxon>
        <taxon>Euphorbiaceae</taxon>
        <taxon>Crotonoideae</taxon>
        <taxon>Jatropheae</taxon>
        <taxon>Jatropha</taxon>
    </lineage>
</organism>
<dbReference type="EMBL" id="KK914782">
    <property type="protein sequence ID" value="KDP28878.1"/>
    <property type="molecule type" value="Genomic_DNA"/>
</dbReference>
<dbReference type="FunFam" id="1.10.510.10:FF:001023">
    <property type="entry name" value="Os07g0541700 protein"/>
    <property type="match status" value="1"/>
</dbReference>
<dbReference type="Gene3D" id="3.30.200.20">
    <property type="entry name" value="Phosphorylase Kinase, domain 1"/>
    <property type="match status" value="1"/>
</dbReference>
<feature type="transmembrane region" description="Helical" evidence="16">
    <location>
        <begin position="188"/>
        <end position="210"/>
    </location>
</feature>
<evidence type="ECO:0000256" key="5">
    <source>
        <dbReference type="ARBA" id="ARBA00022692"/>
    </source>
</evidence>
<feature type="transmembrane region" description="Helical" evidence="16">
    <location>
        <begin position="148"/>
        <end position="167"/>
    </location>
</feature>
<evidence type="ECO:0000256" key="9">
    <source>
        <dbReference type="ARBA" id="ARBA00022840"/>
    </source>
</evidence>
<dbReference type="Pfam" id="PF07714">
    <property type="entry name" value="PK_Tyr_Ser-Thr"/>
    <property type="match status" value="1"/>
</dbReference>
<keyword evidence="5 16" id="KW-0812">Transmembrane</keyword>
<dbReference type="GO" id="GO:0016020">
    <property type="term" value="C:membrane"/>
    <property type="evidence" value="ECO:0007669"/>
    <property type="project" value="UniProtKB-SubCell"/>
</dbReference>
<keyword evidence="19" id="KW-1185">Reference proteome</keyword>
<keyword evidence="11 16" id="KW-0472">Membrane</keyword>
<comment type="catalytic activity">
    <reaction evidence="14">
        <text>L-seryl-[protein] + ATP = O-phospho-L-seryl-[protein] + ADP + H(+)</text>
        <dbReference type="Rhea" id="RHEA:17989"/>
        <dbReference type="Rhea" id="RHEA-COMP:9863"/>
        <dbReference type="Rhea" id="RHEA-COMP:11604"/>
        <dbReference type="ChEBI" id="CHEBI:15378"/>
        <dbReference type="ChEBI" id="CHEBI:29999"/>
        <dbReference type="ChEBI" id="CHEBI:30616"/>
        <dbReference type="ChEBI" id="CHEBI:83421"/>
        <dbReference type="ChEBI" id="CHEBI:456216"/>
        <dbReference type="EC" id="2.7.11.1"/>
    </reaction>
</comment>
<evidence type="ECO:0000256" key="10">
    <source>
        <dbReference type="ARBA" id="ARBA00022989"/>
    </source>
</evidence>
<dbReference type="Gene3D" id="1.10.510.10">
    <property type="entry name" value="Transferase(Phosphotransferase) domain 1"/>
    <property type="match status" value="1"/>
</dbReference>
<evidence type="ECO:0000313" key="19">
    <source>
        <dbReference type="Proteomes" id="UP000027138"/>
    </source>
</evidence>
<evidence type="ECO:0000256" key="3">
    <source>
        <dbReference type="ARBA" id="ARBA00022527"/>
    </source>
</evidence>
<name>A0A067K1G3_JATCU</name>
<evidence type="ECO:0000256" key="8">
    <source>
        <dbReference type="ARBA" id="ARBA00022777"/>
    </source>
</evidence>
<protein>
    <recommendedName>
        <fullName evidence="2">non-specific serine/threonine protein kinase</fullName>
        <ecNumber evidence="2">2.7.11.1</ecNumber>
    </recommendedName>
</protein>
<comment type="subcellular location">
    <subcellularLocation>
        <location evidence="1">Membrane</location>
        <topology evidence="1">Single-pass type I membrane protein</topology>
    </subcellularLocation>
</comment>